<dbReference type="PANTHER" id="PTHR22911:SF6">
    <property type="entry name" value="SOLUTE CARRIER FAMILY 35 MEMBER G1"/>
    <property type="match status" value="1"/>
</dbReference>
<feature type="transmembrane region" description="Helical" evidence="6">
    <location>
        <begin position="47"/>
        <end position="66"/>
    </location>
</feature>
<evidence type="ECO:0000313" key="8">
    <source>
        <dbReference type="EMBL" id="WGW03374.1"/>
    </source>
</evidence>
<feature type="domain" description="EamA" evidence="7">
    <location>
        <begin position="154"/>
        <end position="286"/>
    </location>
</feature>
<dbReference type="Proteomes" id="UP001241605">
    <property type="component" value="Chromosome"/>
</dbReference>
<gene>
    <name evidence="8" type="ORF">QF118_15795</name>
</gene>
<keyword evidence="4 6" id="KW-1133">Transmembrane helix</keyword>
<feature type="transmembrane region" description="Helical" evidence="6">
    <location>
        <begin position="127"/>
        <end position="146"/>
    </location>
</feature>
<feature type="transmembrane region" description="Helical" evidence="6">
    <location>
        <begin position="273"/>
        <end position="290"/>
    </location>
</feature>
<protein>
    <submittedName>
        <fullName evidence="8">DMT family transporter</fullName>
    </submittedName>
</protein>
<keyword evidence="5 6" id="KW-0472">Membrane</keyword>
<evidence type="ECO:0000259" key="7">
    <source>
        <dbReference type="Pfam" id="PF00892"/>
    </source>
</evidence>
<feature type="transmembrane region" description="Helical" evidence="6">
    <location>
        <begin position="101"/>
        <end position="120"/>
    </location>
</feature>
<evidence type="ECO:0000256" key="1">
    <source>
        <dbReference type="ARBA" id="ARBA00004141"/>
    </source>
</evidence>
<feature type="transmembrane region" description="Helical" evidence="6">
    <location>
        <begin position="152"/>
        <end position="169"/>
    </location>
</feature>
<dbReference type="EMBL" id="CP124616">
    <property type="protein sequence ID" value="WGW03374.1"/>
    <property type="molecule type" value="Genomic_DNA"/>
</dbReference>
<keyword evidence="9" id="KW-1185">Reference proteome</keyword>
<feature type="transmembrane region" description="Helical" evidence="6">
    <location>
        <begin position="219"/>
        <end position="236"/>
    </location>
</feature>
<organism evidence="8 9">
    <name type="scientific">Tropicibacter oceani</name>
    <dbReference type="NCBI Taxonomy" id="3058420"/>
    <lineage>
        <taxon>Bacteria</taxon>
        <taxon>Pseudomonadati</taxon>
        <taxon>Pseudomonadota</taxon>
        <taxon>Alphaproteobacteria</taxon>
        <taxon>Rhodobacterales</taxon>
        <taxon>Roseobacteraceae</taxon>
        <taxon>Tropicibacter</taxon>
    </lineage>
</organism>
<evidence type="ECO:0000256" key="4">
    <source>
        <dbReference type="ARBA" id="ARBA00022989"/>
    </source>
</evidence>
<proteinExistence type="inferred from homology"/>
<evidence type="ECO:0000313" key="9">
    <source>
        <dbReference type="Proteomes" id="UP001241605"/>
    </source>
</evidence>
<dbReference type="Pfam" id="PF00892">
    <property type="entry name" value="EamA"/>
    <property type="match status" value="2"/>
</dbReference>
<name>A0ABY8QFI6_9RHOB</name>
<dbReference type="Gene3D" id="1.10.3730.20">
    <property type="match status" value="2"/>
</dbReference>
<evidence type="ECO:0000256" key="6">
    <source>
        <dbReference type="SAM" id="Phobius"/>
    </source>
</evidence>
<dbReference type="RefSeq" id="WP_282300010.1">
    <property type="nucleotide sequence ID" value="NZ_CP124616.1"/>
</dbReference>
<evidence type="ECO:0000256" key="2">
    <source>
        <dbReference type="ARBA" id="ARBA00009853"/>
    </source>
</evidence>
<accession>A0ABY8QFI6</accession>
<dbReference type="InterPro" id="IPR037185">
    <property type="entry name" value="EmrE-like"/>
</dbReference>
<comment type="subcellular location">
    <subcellularLocation>
        <location evidence="1">Membrane</location>
        <topology evidence="1">Multi-pass membrane protein</topology>
    </subcellularLocation>
</comment>
<evidence type="ECO:0000256" key="3">
    <source>
        <dbReference type="ARBA" id="ARBA00022692"/>
    </source>
</evidence>
<feature type="transmembrane region" description="Helical" evidence="6">
    <location>
        <begin position="78"/>
        <end position="95"/>
    </location>
</feature>
<reference evidence="8 9" key="1">
    <citation type="submission" date="2023-05" db="EMBL/GenBank/DDBJ databases">
        <title>YMD87, complete Genome.</title>
        <authorList>
            <person name="Zhang J."/>
            <person name="Xu X."/>
        </authorList>
    </citation>
    <scope>NUCLEOTIDE SEQUENCE [LARGE SCALE GENOMIC DNA]</scope>
    <source>
        <strain evidence="8 9">YMD87</strain>
    </source>
</reference>
<evidence type="ECO:0000256" key="5">
    <source>
        <dbReference type="ARBA" id="ARBA00023136"/>
    </source>
</evidence>
<feature type="transmembrane region" description="Helical" evidence="6">
    <location>
        <begin position="181"/>
        <end position="199"/>
    </location>
</feature>
<keyword evidence="3 6" id="KW-0812">Transmembrane</keyword>
<comment type="similarity">
    <text evidence="2">Belongs to the drug/metabolite transporter (DMT) superfamily. 10 TMS drug/metabolite exporter (DME) (TC 2.A.7.3) family.</text>
</comment>
<dbReference type="PANTHER" id="PTHR22911">
    <property type="entry name" value="ACYL-MALONYL CONDENSING ENZYME-RELATED"/>
    <property type="match status" value="1"/>
</dbReference>
<feature type="transmembrane region" description="Helical" evidence="6">
    <location>
        <begin position="248"/>
        <end position="267"/>
    </location>
</feature>
<feature type="domain" description="EamA" evidence="7">
    <location>
        <begin position="10"/>
        <end position="142"/>
    </location>
</feature>
<sequence>MTQPQTQTTLGIAFMLAFCILAPGMDALAKATPHEVPIPQVLAARFSIQVVLLYPVALLMGLPLMLSRNDLGLHTARAFALLAATGCFFTALRYMPIADAIAIFFVEPFILTLLGAVFLGEPIGWRRVAASAVGFGGALLVIRPSFSDLGPVAFLPLGTAMLFAIYMLLTRAMSQRLNPIVLQAHTALAASLMILPPLALMNGTGNALFDPIMPQGKAVWTLLGLGVIATLSHLMLTKALRLAPAGIIAPLQYLEIVGATVIGYLAFADFPTPLTWVGIAIIVGSGLYIIQRERRLEREARAPKPPV</sequence>
<dbReference type="InterPro" id="IPR000620">
    <property type="entry name" value="EamA_dom"/>
</dbReference>
<dbReference type="SUPFAM" id="SSF103481">
    <property type="entry name" value="Multidrug resistance efflux transporter EmrE"/>
    <property type="match status" value="2"/>
</dbReference>